<dbReference type="RefSeq" id="WP_136572543.1">
    <property type="nucleotide sequence ID" value="NZ_STFG01000003.1"/>
</dbReference>
<keyword evidence="2" id="KW-0472">Membrane</keyword>
<feature type="domain" description="DUF11" evidence="4">
    <location>
        <begin position="2015"/>
        <end position="2130"/>
    </location>
</feature>
<feature type="compositionally biased region" description="Polar residues" evidence="1">
    <location>
        <begin position="1348"/>
        <end position="1360"/>
    </location>
</feature>
<feature type="domain" description="DUF11" evidence="4">
    <location>
        <begin position="345"/>
        <end position="441"/>
    </location>
</feature>
<feature type="domain" description="DUF11" evidence="4">
    <location>
        <begin position="1222"/>
        <end position="1347"/>
    </location>
</feature>
<feature type="chain" id="PRO_5021019320" evidence="3">
    <location>
        <begin position="34"/>
        <end position="2578"/>
    </location>
</feature>
<protein>
    <submittedName>
        <fullName evidence="6">Isopeptide-forming domain-containing fimbrial protein</fullName>
    </submittedName>
</protein>
<feature type="transmembrane region" description="Helical" evidence="2">
    <location>
        <begin position="2550"/>
        <end position="2568"/>
    </location>
</feature>
<feature type="compositionally biased region" description="Polar residues" evidence="1">
    <location>
        <begin position="2117"/>
        <end position="2136"/>
    </location>
</feature>
<gene>
    <name evidence="6" type="ORF">E9531_04400</name>
</gene>
<accession>A0A4S8F8P1</accession>
<dbReference type="InterPro" id="IPR047589">
    <property type="entry name" value="DUF11_rpt"/>
</dbReference>
<dbReference type="PANTHER" id="PTHR34819">
    <property type="entry name" value="LARGE CYSTEINE-RICH PERIPLASMIC PROTEIN OMCB"/>
    <property type="match status" value="1"/>
</dbReference>
<dbReference type="InterPro" id="IPR001434">
    <property type="entry name" value="OmcB-like_DUF11"/>
</dbReference>
<dbReference type="OrthoDB" id="8864455at2"/>
<dbReference type="InterPro" id="IPR026466">
    <property type="entry name" value="Fim_isopep_form_D2_dom"/>
</dbReference>
<evidence type="ECO:0000313" key="7">
    <source>
        <dbReference type="Proteomes" id="UP000308917"/>
    </source>
</evidence>
<feature type="region of interest" description="Disordered" evidence="1">
    <location>
        <begin position="2395"/>
        <end position="2416"/>
    </location>
</feature>
<feature type="region of interest" description="Disordered" evidence="1">
    <location>
        <begin position="1337"/>
        <end position="1360"/>
    </location>
</feature>
<keyword evidence="7" id="KW-1185">Reference proteome</keyword>
<organism evidence="6 7">
    <name type="scientific">Lampropedia puyangensis</name>
    <dbReference type="NCBI Taxonomy" id="1330072"/>
    <lineage>
        <taxon>Bacteria</taxon>
        <taxon>Pseudomonadati</taxon>
        <taxon>Pseudomonadota</taxon>
        <taxon>Betaproteobacteria</taxon>
        <taxon>Burkholderiales</taxon>
        <taxon>Comamonadaceae</taxon>
        <taxon>Lampropedia</taxon>
    </lineage>
</organism>
<keyword evidence="3" id="KW-0732">Signal</keyword>
<feature type="domain" description="DUF11" evidence="4">
    <location>
        <begin position="2148"/>
        <end position="2277"/>
    </location>
</feature>
<feature type="domain" description="DUF11" evidence="4">
    <location>
        <begin position="2289"/>
        <end position="2416"/>
    </location>
</feature>
<evidence type="ECO:0000256" key="1">
    <source>
        <dbReference type="SAM" id="MobiDB-lite"/>
    </source>
</evidence>
<dbReference type="PANTHER" id="PTHR34819:SF3">
    <property type="entry name" value="CELL SURFACE PROTEIN"/>
    <property type="match status" value="1"/>
</dbReference>
<feature type="signal peptide" evidence="3">
    <location>
        <begin position="1"/>
        <end position="33"/>
    </location>
</feature>
<keyword evidence="2" id="KW-0812">Transmembrane</keyword>
<evidence type="ECO:0000256" key="3">
    <source>
        <dbReference type="SAM" id="SignalP"/>
    </source>
</evidence>
<dbReference type="NCBIfam" id="TIGR04226">
    <property type="entry name" value="RrgB_K2N_iso_D2"/>
    <property type="match status" value="3"/>
</dbReference>
<dbReference type="NCBIfam" id="TIGR01451">
    <property type="entry name" value="B_ant_repeat"/>
    <property type="match status" value="5"/>
</dbReference>
<feature type="domain" description="DUF11" evidence="4">
    <location>
        <begin position="1555"/>
        <end position="1673"/>
    </location>
</feature>
<feature type="region of interest" description="Disordered" evidence="1">
    <location>
        <begin position="2116"/>
        <end position="2136"/>
    </location>
</feature>
<feature type="domain" description="DUF7507" evidence="5">
    <location>
        <begin position="2429"/>
        <end position="2527"/>
    </location>
</feature>
<feature type="domain" description="DUF11" evidence="4">
    <location>
        <begin position="914"/>
        <end position="1019"/>
    </location>
</feature>
<dbReference type="InterPro" id="IPR051172">
    <property type="entry name" value="Chlamydia_OmcB"/>
</dbReference>
<name>A0A4S8F8P1_9BURK</name>
<comment type="caution">
    <text evidence="6">The sequence shown here is derived from an EMBL/GenBank/DDBJ whole genome shotgun (WGS) entry which is preliminary data.</text>
</comment>
<keyword evidence="2" id="KW-1133">Transmembrane helix</keyword>
<dbReference type="InterPro" id="IPR055354">
    <property type="entry name" value="DUF7507"/>
</dbReference>
<dbReference type="EMBL" id="STFG01000003">
    <property type="protein sequence ID" value="THU03978.1"/>
    <property type="molecule type" value="Genomic_DNA"/>
</dbReference>
<dbReference type="Pfam" id="PF01345">
    <property type="entry name" value="DUF11"/>
    <property type="match status" value="7"/>
</dbReference>
<feature type="region of interest" description="Disordered" evidence="1">
    <location>
        <begin position="1019"/>
        <end position="1050"/>
    </location>
</feature>
<reference evidence="6 7" key="1">
    <citation type="journal article" date="2015" name="Antonie Van Leeuwenhoek">
        <title>Lampropedia puyangensis sp. nov., isolated from symptomatic bark of Populus ? euramericana canker and emended description of Lampropedia hyalina (Ehrenberg 1832) Lee et al. 2004.</title>
        <authorList>
            <person name="Li Y."/>
            <person name="Wang T."/>
            <person name="Piao C.G."/>
            <person name="Wang L.F."/>
            <person name="Tian G.Z."/>
            <person name="Zhu T.H."/>
            <person name="Guo M.W."/>
        </authorList>
    </citation>
    <scope>NUCLEOTIDE SEQUENCE [LARGE SCALE GENOMIC DNA]</scope>
    <source>
        <strain evidence="6 7">2-bin</strain>
    </source>
</reference>
<evidence type="ECO:0000259" key="4">
    <source>
        <dbReference type="Pfam" id="PF01345"/>
    </source>
</evidence>
<evidence type="ECO:0000259" key="5">
    <source>
        <dbReference type="Pfam" id="PF24346"/>
    </source>
</evidence>
<dbReference type="Pfam" id="PF24346">
    <property type="entry name" value="DUF7507"/>
    <property type="match status" value="2"/>
</dbReference>
<evidence type="ECO:0000256" key="2">
    <source>
        <dbReference type="SAM" id="Phobius"/>
    </source>
</evidence>
<dbReference type="Gene3D" id="2.60.40.740">
    <property type="match status" value="8"/>
</dbReference>
<feature type="domain" description="DUF7507" evidence="5">
    <location>
        <begin position="628"/>
        <end position="730"/>
    </location>
</feature>
<sequence>MRLISSPARGAVKSWALALIGTAMMASASSAIAQTAPKPVFDIETQPGSQLLGESFCYNTTINNQGGADTGYGPYVLVEVPKGLTLDSASIFEQAAAPVNLQSISPNNTPVGHVVDPWSGQDFDVANGSTVYRIVYPVGSVVAGGPDLEMQVCGTIASDALLGVPLTIEHTPIYRYGDEATGNTPITGDVATAQVVPSVMVLTKSHSAPENERTPGPSWDFDYILTANIANGAAVSGITFSDVLPSSFQYVEHAITGGGNCSITATPSSSTPGGTLTVSCPGQVTGTSATDDIQVRITGHLIQPEAIAQCTTTSVENRATLDGAFRSQSLPQQNADARLLTGKHVALQKSASTTQVNPGQELTYTINGQVTDYSDATGLIITDILDDGLEYIETLQNDAEAEVSYNPSTRTISFDLSSKTLPKGQAFTLTYRAKVAQYYSNGQPVLANDTLENRLSSTYALTNPGSAVSCNEDSAASVMVTPVTISKTVTNPKPSGFLPGDTVTYRLKMDIAAGSTKDVVMTDYLPLPVFRVADISIANDVKVISQPAGSPAPTITPDAATNSLRLTWPQITSQTASTIVVEIDAKVTSSPFADELHLTNLFQASTENTKDLSELELKPDQVGVTARAPLLTLDKTITNAPGNTGWEAGNTVNYKITMANTGGSTAYQIRLTDDWAQVAGLTNCGGPTPSVPTSLAANASVDLLYTCTIADSVSPDAVVTNNASVLYKSVDSTTAPDYPNVKDSASLRIANLVLTKSIKATSEAHTGGTDVAIGEVVRYRLEVHVPRSTMNTLVLADALHGGLKFQPGTAQWGFNSATGQSIAPTVSGQTLTFTFGGTGMAMPDTTQDATDQTLWVEFDALVLNKNTNNASANSNGNERQNLFSASINGGTARDSNNAPITIREPGVTAEKTIAPNSSRQAGDEVTYTIKVTNSAGRATAFDVVLSDKVPPELELVPGTIKLHLPSGPVQDIADPITPGASFEGLVPVLQASQTAQLTFKAKLPQNIAPGTTVRNTAQTHWTSLPGPKGSGPANGVSATPGATDAPDGERLYTQTPFADLKVTPVDLTKTVSSSSEEHTTGSNMAIGETATYTIVAQVPYGTTPSMKLKDVFSDVGSMQILSASVKSIGANLTVGTPNPQEVISPSKHEVELDFGSVVSRLPAETGNTDPMANAITVEVQARLQDIPTNTNGREITNTVSATYGGTQPATRHATITVVEPQLRISKEADKQVGVAGDLFTYTVTVAHTSASTADATMLVFKDELPSQLVFEPNSLKVLSGPAPTALTSTSNTMEVTFAALPLSSRPNAPITISYQARLIDTIETGRKVTNTAHIDWNSLTDPTAPENGGQNRKYNESNSQTITVSSPGVTKQVLSTSEASTVETPNVLLTTGEQVTYRMVASLPAGTTPSASFKDVLPATVDLGVISSRIVSIGSNLTGANLPAVGTEGVVNGNTISWDLGTIENPPGPNLETAASQIEFEVVAVVKNSSTNLGATPGNNQTNQAVLTFSNVNDPNAAPIEISASAHVRVVHPELEVSKTIVAPSAAANTLPLLEAGEEVHYQITISHRANSSASAQSIAVKDTLPDALEWIGLDATSTSCGTHTITGTPDASDNRLIDFDLSTLALGESCTIVYRTRVVNSALAGHAYTNTASIGWNSLADPSTDPTNNYSQSDDASSRFLINGPAALIKEVVETSLPDTRRSSHQPGMEDLAIGETATYYLTVLPPKGTTLSAVLKDEMPRNANGDLAMQIISARVLSQGKAIRLTPAPAITKANDGSNVEIQLGTIENDYSEPDSEGLIVIEVIGVVLDTPENKDGTILKNNATLHFDDGTPDGQSLTAEAEVALVEPTLGLNKTMVYSTTASASGVVTVTMKADNTGTGPAYAFTVEDTLSAQDWLLDTIELRDKPDGYAISIVEGPQANEKTVVLRRAAGSEAKALLPGESITATFDVQMKMPAVNNPVMNHIDLKAPTSVPGTPSDPKHQRTYGDEEAVASLPVPVLSMSKVATIPGGKTNAEAGDTLEYTLTVSNKGQGAATNVLVTDSLADANLTLVAGSVSASQGTVTTGNATDASTIEVQLGSIAANASATITFNAKVPRPLGATVTAVQNQAVVRSTEQPNTLSDDPSTTATPNDPTIVAIAAQPNLQVRKSGPQQIETGASLVYTLEYANVGDRDAVDVILTETVPAHTRFNSAASDPNWACTNADEAGATCTLTLGAVAGGFATPYGQGQVTFAVNVDSTVPAGTTLIANTATISTTSTDPLQVDSDSTDNSDNWDVPLGSGTGPDLYIHKSTSATTLTPGAVAVYRIDYGNQGNRGATGVVLTETVPENTSFEPSQSDSNWVCANGGGAGQVCTLALQSSIEVQKPDSVEFAVRLDNPLPLDVTDIANTVTIDDDHNNGPDLDPSNNSSTETTPVVIDTALRITKVQTSGVNPVRTPNVELGYTITVENTGNISHTNVVVTDTLPDSSDGTPQLVGPQESINANGILDIGETWTYTIGYTVTADDFNLGEPLVNVASVVTTQSPVPQESSATTPIVKYAEPVPTNAPWALLAMVLMVLAAGCYCSPIGRSSIRR</sequence>
<proteinExistence type="predicted"/>
<dbReference type="Proteomes" id="UP000308917">
    <property type="component" value="Unassembled WGS sequence"/>
</dbReference>
<evidence type="ECO:0000313" key="6">
    <source>
        <dbReference type="EMBL" id="THU03978.1"/>
    </source>
</evidence>